<proteinExistence type="predicted"/>
<dbReference type="PATRIC" id="fig|993516.3.peg.6490"/>
<gene>
    <name evidence="2" type="ORF">RBSWK_06060</name>
</gene>
<evidence type="ECO:0000313" key="2">
    <source>
        <dbReference type="EMBL" id="ELP29972.1"/>
    </source>
</evidence>
<comment type="caution">
    <text evidence="2">The sequence shown here is derived from an EMBL/GenBank/DDBJ whole genome shotgun (WGS) entry which is preliminary data.</text>
</comment>
<dbReference type="EMBL" id="AMWG01000174">
    <property type="protein sequence ID" value="ELP29972.1"/>
    <property type="molecule type" value="Genomic_DNA"/>
</dbReference>
<evidence type="ECO:0000313" key="3">
    <source>
        <dbReference type="Proteomes" id="UP000010959"/>
    </source>
</evidence>
<accession>L7C8K5</accession>
<dbReference type="AlphaFoldDB" id="L7C8K5"/>
<evidence type="ECO:0000256" key="1">
    <source>
        <dbReference type="SAM" id="MobiDB-lite"/>
    </source>
</evidence>
<reference evidence="2 3" key="1">
    <citation type="journal article" date="2013" name="Mar. Genomics">
        <title>Expression of sulfatases in Rhodopirellula baltica and the diversity of sulfatases in the genus Rhodopirellula.</title>
        <authorList>
            <person name="Wegner C.E."/>
            <person name="Richter-Heitmann T."/>
            <person name="Klindworth A."/>
            <person name="Klockow C."/>
            <person name="Richter M."/>
            <person name="Achstetter T."/>
            <person name="Glockner F.O."/>
            <person name="Harder J."/>
        </authorList>
    </citation>
    <scope>NUCLEOTIDE SEQUENCE [LARGE SCALE GENOMIC DNA]</scope>
    <source>
        <strain evidence="2 3">SWK14</strain>
    </source>
</reference>
<protein>
    <submittedName>
        <fullName evidence="2">Uncharacterized protein</fullName>
    </submittedName>
</protein>
<name>L7C8K5_RHOBT</name>
<dbReference type="Proteomes" id="UP000010959">
    <property type="component" value="Unassembled WGS sequence"/>
</dbReference>
<sequence>MLSTSRNETANGTAAKTASSIPAESALGWWLEKARWLPSRLQAKVLPQVGRTKRSAVPAIQAVRRGIICAVAGTASRGSLVRPTSIAECCHRLFAKPVDLKAWLASRCETQMT</sequence>
<organism evidence="2 3">
    <name type="scientific">Rhodopirellula baltica SWK14</name>
    <dbReference type="NCBI Taxonomy" id="993516"/>
    <lineage>
        <taxon>Bacteria</taxon>
        <taxon>Pseudomonadati</taxon>
        <taxon>Planctomycetota</taxon>
        <taxon>Planctomycetia</taxon>
        <taxon>Pirellulales</taxon>
        <taxon>Pirellulaceae</taxon>
        <taxon>Rhodopirellula</taxon>
    </lineage>
</organism>
<feature type="region of interest" description="Disordered" evidence="1">
    <location>
        <begin position="1"/>
        <end position="20"/>
    </location>
</feature>